<comment type="caution">
    <text evidence="1">The sequence shown here is derived from an EMBL/GenBank/DDBJ whole genome shotgun (WGS) entry which is preliminary data.</text>
</comment>
<evidence type="ECO:0000313" key="1">
    <source>
        <dbReference type="EMBL" id="KAK0447336.1"/>
    </source>
</evidence>
<dbReference type="AlphaFoldDB" id="A0AA39JR17"/>
<name>A0AA39JR17_9AGAR</name>
<sequence>MLYEQQLFQTGLAETVAAVPSSGKNISVGIDNYPPENDHDPELICPVPINCIVTVAPETHEESVHNEPEYKLDDIRTIYHPSSGRATRIDHFEDYRSHPAFQYSQPPIDPHPWRPFASRRNFELAEFILDAALTEKQMKTMFGLLKPEATSNQDSAEFNIRSPKEFKEHWDHAVNLITPFEKSMVSVSLRGKDYTYNVYRRNLWTWALDLIQDPTLEPHFVWDAVQLSKWNGQAFERFIDEPWTAQAFWDLQMKLPKGAKVLYYIIYADKTRLSSFGTAQGYPVIARLGNLKIGIQNGNGVGGGRVVGWLPVIKEEAKLRRKVYYVDFKRHVWHAAFRYILEPIFAPSKLGAWLHLSLANEDLQLFPRVPIESCDYEEACFVILTRGAGGKKPCVICLVPKSEQNCLHIVYELRTKQQTQEILADAAAIPRKDRRNTFLSGFGLRYISENAFWNIEDCKVVSRIEALGMESVGQADDQIKHFPHWRNLYHFESGFMAVHFADGTKYEDLSKHIIFVTHNILTEINDAHGYHLLKCVRSYIELRMYAGFNLHTERSIQAIRDELNKFLTLIREYEQLTQSVNPGAKSWNFPKIHSHQHMVNDILEKGVTLNYNTKPNEKMHGPLKDAYQMRTNFKDVAEQILQIDSWCNAASFIWQQIDLHDEQISQNDDDDELEDQDMQAEHSRNVTLHGRRGKGGGVFKIGEIRALKADDPAFMSFRSRLSKFMVGQFTKYPDIILKVDGQKVTFKSFEPHDEIQLHGLLKVNYENTVDWTTSTDYLRCSPNFYNHPRYDYLLVDSAKCPFFAQLIMVFTCIIGGKEFPLALIHPFDQPVDAATEKLDKDLGFYRVCARKRQESAFVSVYMIIRGALLVEDFRH</sequence>
<dbReference type="Proteomes" id="UP001175226">
    <property type="component" value="Unassembled WGS sequence"/>
</dbReference>
<keyword evidence="2" id="KW-1185">Reference proteome</keyword>
<dbReference type="Pfam" id="PF18759">
    <property type="entry name" value="Plavaka"/>
    <property type="match status" value="1"/>
</dbReference>
<dbReference type="InterPro" id="IPR041078">
    <property type="entry name" value="Plavaka"/>
</dbReference>
<accession>A0AA39JR17</accession>
<protein>
    <submittedName>
        <fullName evidence="1">Uncharacterized protein</fullName>
    </submittedName>
</protein>
<reference evidence="1" key="1">
    <citation type="submission" date="2023-06" db="EMBL/GenBank/DDBJ databases">
        <authorList>
            <consortium name="Lawrence Berkeley National Laboratory"/>
            <person name="Ahrendt S."/>
            <person name="Sahu N."/>
            <person name="Indic B."/>
            <person name="Wong-Bajracharya J."/>
            <person name="Merenyi Z."/>
            <person name="Ke H.-M."/>
            <person name="Monk M."/>
            <person name="Kocsube S."/>
            <person name="Drula E."/>
            <person name="Lipzen A."/>
            <person name="Balint B."/>
            <person name="Henrissat B."/>
            <person name="Andreopoulos B."/>
            <person name="Martin F.M."/>
            <person name="Harder C.B."/>
            <person name="Rigling D."/>
            <person name="Ford K.L."/>
            <person name="Foster G.D."/>
            <person name="Pangilinan J."/>
            <person name="Papanicolaou A."/>
            <person name="Barry K."/>
            <person name="LaButti K."/>
            <person name="Viragh M."/>
            <person name="Koriabine M."/>
            <person name="Yan M."/>
            <person name="Riley R."/>
            <person name="Champramary S."/>
            <person name="Plett K.L."/>
            <person name="Tsai I.J."/>
            <person name="Slot J."/>
            <person name="Sipos G."/>
            <person name="Plett J."/>
            <person name="Nagy L.G."/>
            <person name="Grigoriev I.V."/>
        </authorList>
    </citation>
    <scope>NUCLEOTIDE SEQUENCE</scope>
    <source>
        <strain evidence="1">FPL87.14</strain>
    </source>
</reference>
<organism evidence="1 2">
    <name type="scientific">Armillaria borealis</name>
    <dbReference type="NCBI Taxonomy" id="47425"/>
    <lineage>
        <taxon>Eukaryota</taxon>
        <taxon>Fungi</taxon>
        <taxon>Dikarya</taxon>
        <taxon>Basidiomycota</taxon>
        <taxon>Agaricomycotina</taxon>
        <taxon>Agaricomycetes</taxon>
        <taxon>Agaricomycetidae</taxon>
        <taxon>Agaricales</taxon>
        <taxon>Marasmiineae</taxon>
        <taxon>Physalacriaceae</taxon>
        <taxon>Armillaria</taxon>
    </lineage>
</organism>
<dbReference type="EMBL" id="JAUEPT010000012">
    <property type="protein sequence ID" value="KAK0447336.1"/>
    <property type="molecule type" value="Genomic_DNA"/>
</dbReference>
<gene>
    <name evidence="1" type="ORF">EV421DRAFT_1929506</name>
</gene>
<proteinExistence type="predicted"/>
<evidence type="ECO:0000313" key="2">
    <source>
        <dbReference type="Proteomes" id="UP001175226"/>
    </source>
</evidence>